<evidence type="ECO:0000313" key="1">
    <source>
        <dbReference type="EMBL" id="MDV2477142.1"/>
    </source>
</evidence>
<sequence length="71" mass="7698">MIALTLTIYPTTDDVLYFEDTLTDAGNQLTGWAAGEGYTLELDPECEGTNMIGYYVRDASGRQVAAATITE</sequence>
<accession>A0ABU3WTV1</accession>
<name>A0ABU3WTV1_9NOCA</name>
<evidence type="ECO:0000313" key="2">
    <source>
        <dbReference type="Proteomes" id="UP001275440"/>
    </source>
</evidence>
<gene>
    <name evidence="1" type="ORF">F8M49_20695</name>
</gene>
<comment type="caution">
    <text evidence="1">The sequence shown here is derived from an EMBL/GenBank/DDBJ whole genome shotgun (WGS) entry which is preliminary data.</text>
</comment>
<dbReference type="EMBL" id="WBMO01000001">
    <property type="protein sequence ID" value="MDV2477142.1"/>
    <property type="molecule type" value="Genomic_DNA"/>
</dbReference>
<protein>
    <submittedName>
        <fullName evidence="1">Uncharacterized protein</fullName>
    </submittedName>
</protein>
<dbReference type="Proteomes" id="UP001275440">
    <property type="component" value="Unassembled WGS sequence"/>
</dbReference>
<keyword evidence="2" id="KW-1185">Reference proteome</keyword>
<proteinExistence type="predicted"/>
<organism evidence="1 2">
    <name type="scientific">Rhodococcus zopfii</name>
    <dbReference type="NCBI Taxonomy" id="43772"/>
    <lineage>
        <taxon>Bacteria</taxon>
        <taxon>Bacillati</taxon>
        <taxon>Actinomycetota</taxon>
        <taxon>Actinomycetes</taxon>
        <taxon>Mycobacteriales</taxon>
        <taxon>Nocardiaceae</taxon>
        <taxon>Rhodococcus</taxon>
    </lineage>
</organism>
<reference evidence="1 2" key="1">
    <citation type="submission" date="2019-10" db="EMBL/GenBank/DDBJ databases">
        <title>Draft Genome Assembly of Rhodococcus zopfii DSM44189.</title>
        <authorList>
            <person name="Sutton J.M."/>
            <person name="Akob D.M."/>
            <person name="Bushman T.J."/>
        </authorList>
    </citation>
    <scope>NUCLEOTIDE SEQUENCE [LARGE SCALE GENOMIC DNA]</scope>
    <source>
        <strain evidence="1 2">DSM 44189</strain>
    </source>
</reference>